<dbReference type="SUPFAM" id="SSF53474">
    <property type="entry name" value="alpha/beta-Hydrolases"/>
    <property type="match status" value="1"/>
</dbReference>
<keyword evidence="3" id="KW-0378">Hydrolase</keyword>
<dbReference type="Proteomes" id="UP000265354">
    <property type="component" value="Unassembled WGS sequence"/>
</dbReference>
<organism evidence="3 4">
    <name type="scientific">Streptomyces spongiicola</name>
    <dbReference type="NCBI Taxonomy" id="1690221"/>
    <lineage>
        <taxon>Bacteria</taxon>
        <taxon>Bacillati</taxon>
        <taxon>Actinomycetota</taxon>
        <taxon>Actinomycetes</taxon>
        <taxon>Kitasatosporales</taxon>
        <taxon>Streptomycetaceae</taxon>
        <taxon>Streptomyces</taxon>
    </lineage>
</organism>
<sequence length="473" mass="50672">MLLRSAGMTYVSAGRAPGPSRRSALAGLVGGAAVLAGCTPSGAKPANAPTPGGTRSPQSGADDPAPGAMTLFTDPAYNFSCLWALGGAGFSAGEVGEVLTAVNVVNKAGLSAQTYVSTFRELGDRLMGPPPGSRPGDQTTRFRALRAAQYYAQALFFVLGSDDPGGEEDLYKAGRGAWDAFCDRCDPAPVKANVPYGTTPLPVWFFRPDPSDTRRPTVILTNGSDGQNVDMWTYGVAAALDRGWNALVYDGPGQGQLLFVDRVVFTPTWERVVGPLVDWLSERPDVDTSRIGLTGLSMAGDLAPRAAAFEDRIAALVAMPGCVEPWLGFPAEVREILTPSREETNRIWNEEVVPGLSPADAATMKKRFEPFSVAAMLAARRGRMFTDFYTPARRVQALTITDIVPRIKAPTLVLDYEDEQFYPGQAQRMFDGLTAPKDYVKLTAAEGAQLHCSPMAPQVHCEVVFDWLQGTLG</sequence>
<dbReference type="Gene3D" id="1.20.1440.110">
    <property type="entry name" value="acylaminoacyl peptidase"/>
    <property type="match status" value="1"/>
</dbReference>
<evidence type="ECO:0000256" key="2">
    <source>
        <dbReference type="SAM" id="MobiDB-lite"/>
    </source>
</evidence>
<dbReference type="EMBL" id="BGZL01000009">
    <property type="protein sequence ID" value="GBQ02168.1"/>
    <property type="molecule type" value="Genomic_DNA"/>
</dbReference>
<dbReference type="InterPro" id="IPR050261">
    <property type="entry name" value="FrsA_esterase"/>
</dbReference>
<protein>
    <submittedName>
        <fullName evidence="3">Alpha/beta hydrolase</fullName>
    </submittedName>
</protein>
<proteinExistence type="inferred from homology"/>
<name>A0A388SZR8_9ACTN</name>
<comment type="similarity">
    <text evidence="1">Belongs to the AB hydrolase superfamily.</text>
</comment>
<dbReference type="PANTHER" id="PTHR22946:SF12">
    <property type="entry name" value="CONIDIAL PIGMENT BIOSYNTHESIS PROTEIN AYG1 (AFU_ORTHOLOGUE AFUA_2G17550)"/>
    <property type="match status" value="1"/>
</dbReference>
<evidence type="ECO:0000313" key="4">
    <source>
        <dbReference type="Proteomes" id="UP000265354"/>
    </source>
</evidence>
<gene>
    <name evidence="3" type="ORF">SSP531S_36250</name>
</gene>
<feature type="region of interest" description="Disordered" evidence="2">
    <location>
        <begin position="43"/>
        <end position="67"/>
    </location>
</feature>
<reference evidence="3 4" key="1">
    <citation type="submission" date="2018-07" db="EMBL/GenBank/DDBJ databases">
        <title>Whole Genome Shotgun Sequence of Streptomyces spongiicola strain 531S.</title>
        <authorList>
            <person name="Dohra H."/>
            <person name="Kodani S."/>
        </authorList>
    </citation>
    <scope>NUCLEOTIDE SEQUENCE [LARGE SCALE GENOMIC DNA]</scope>
    <source>
        <strain evidence="3 4">531S</strain>
    </source>
</reference>
<dbReference type="AlphaFoldDB" id="A0A388SZR8"/>
<comment type="caution">
    <text evidence="3">The sequence shown here is derived from an EMBL/GenBank/DDBJ whole genome shotgun (WGS) entry which is preliminary data.</text>
</comment>
<evidence type="ECO:0000313" key="3">
    <source>
        <dbReference type="EMBL" id="GBQ02168.1"/>
    </source>
</evidence>
<evidence type="ECO:0000256" key="1">
    <source>
        <dbReference type="ARBA" id="ARBA00008645"/>
    </source>
</evidence>
<dbReference type="InterPro" id="IPR029058">
    <property type="entry name" value="AB_hydrolase_fold"/>
</dbReference>
<dbReference type="PANTHER" id="PTHR22946">
    <property type="entry name" value="DIENELACTONE HYDROLASE DOMAIN-CONTAINING PROTEIN-RELATED"/>
    <property type="match status" value="1"/>
</dbReference>
<dbReference type="Gene3D" id="3.40.50.1820">
    <property type="entry name" value="alpha/beta hydrolase"/>
    <property type="match status" value="1"/>
</dbReference>
<dbReference type="GO" id="GO:0016787">
    <property type="term" value="F:hydrolase activity"/>
    <property type="evidence" value="ECO:0007669"/>
    <property type="project" value="UniProtKB-KW"/>
</dbReference>
<accession>A0A388SZR8</accession>